<feature type="domain" description="N-(5'phosphoribosyl) anthranilate isomerase (PRAI)" evidence="9">
    <location>
        <begin position="7"/>
        <end position="218"/>
    </location>
</feature>
<dbReference type="STRING" id="1434104.MCMEM_0509"/>
<reference evidence="10 11" key="1">
    <citation type="submission" date="2014-07" db="EMBL/GenBank/DDBJ databases">
        <title>Methanogenic archaea and the global carbon cycle.</title>
        <authorList>
            <person name="Henriksen J.R."/>
            <person name="Luke J."/>
            <person name="Reinhart S."/>
            <person name="Benedict M.N."/>
            <person name="Youngblut N.D."/>
            <person name="Metcalf M.E."/>
            <person name="Whitaker R.J."/>
            <person name="Metcalf W.W."/>
        </authorList>
    </citation>
    <scope>NUCLEOTIDE SEQUENCE [LARGE SCALE GENOMIC DNA]</scope>
    <source>
        <strain evidence="10 11">MM1</strain>
    </source>
</reference>
<sequence>MNHSTRVKVCGMRSAEDIDLAVISGADAVGFITDVPVETPRKIDLKKARELIPCVPFFVDSVLVIMPESATEAIDMINSVRPDVVQIHSPLDIDNMRSVRDNTDVRIIRTFHVPSEGDVMVSGLVDEVNLLSSEDLIDGILLDSYVSGKVGGTGKVHDLSISRQVVELVDVPVVLAGGLNADNVAECVKQVSPFAVDTASGVETDGKKDAEKIRRFVNEVRCAR</sequence>
<evidence type="ECO:0000256" key="1">
    <source>
        <dbReference type="ARBA" id="ARBA00001164"/>
    </source>
</evidence>
<keyword evidence="7 8" id="KW-0413">Isomerase</keyword>
<dbReference type="PANTHER" id="PTHR42894:SF1">
    <property type="entry name" value="N-(5'-PHOSPHORIBOSYL)ANTHRANILATE ISOMERASE"/>
    <property type="match status" value="1"/>
</dbReference>
<dbReference type="UniPathway" id="UPA00035">
    <property type="reaction ID" value="UER00042"/>
</dbReference>
<dbReference type="InterPro" id="IPR044643">
    <property type="entry name" value="TrpF_fam"/>
</dbReference>
<dbReference type="EMBL" id="CP009518">
    <property type="protein sequence ID" value="AKB84562.1"/>
    <property type="molecule type" value="Genomic_DNA"/>
</dbReference>
<dbReference type="GO" id="GO:0004640">
    <property type="term" value="F:phosphoribosylanthranilate isomerase activity"/>
    <property type="evidence" value="ECO:0007669"/>
    <property type="project" value="UniProtKB-UniRule"/>
</dbReference>
<accession>A0A0E3SR17</accession>
<organism evidence="10 11">
    <name type="scientific">Methanococcoides methylutens MM1</name>
    <dbReference type="NCBI Taxonomy" id="1434104"/>
    <lineage>
        <taxon>Archaea</taxon>
        <taxon>Methanobacteriati</taxon>
        <taxon>Methanobacteriota</taxon>
        <taxon>Stenosarchaea group</taxon>
        <taxon>Methanomicrobia</taxon>
        <taxon>Methanosarcinales</taxon>
        <taxon>Methanosarcinaceae</taxon>
        <taxon>Methanococcoides</taxon>
    </lineage>
</organism>
<evidence type="ECO:0000256" key="6">
    <source>
        <dbReference type="ARBA" id="ARBA00023141"/>
    </source>
</evidence>
<evidence type="ECO:0000256" key="5">
    <source>
        <dbReference type="ARBA" id="ARBA00022822"/>
    </source>
</evidence>
<gene>
    <name evidence="8" type="primary">trpF</name>
    <name evidence="10" type="ORF">MCMEM_0509</name>
</gene>
<dbReference type="AlphaFoldDB" id="A0A0E3SR17"/>
<dbReference type="GeneID" id="24893009"/>
<dbReference type="CDD" id="cd00405">
    <property type="entry name" value="PRAI"/>
    <property type="match status" value="1"/>
</dbReference>
<comment type="pathway">
    <text evidence="2 8">Amino-acid biosynthesis; L-tryptophan biosynthesis; L-tryptophan from chorismate: step 3/5.</text>
</comment>
<dbReference type="PANTHER" id="PTHR42894">
    <property type="entry name" value="N-(5'-PHOSPHORIBOSYL)ANTHRANILATE ISOMERASE"/>
    <property type="match status" value="1"/>
</dbReference>
<evidence type="ECO:0000256" key="7">
    <source>
        <dbReference type="ARBA" id="ARBA00023235"/>
    </source>
</evidence>
<keyword evidence="4 8" id="KW-0028">Amino-acid biosynthesis</keyword>
<keyword evidence="6 8" id="KW-0057">Aromatic amino acid biosynthesis</keyword>
<dbReference type="InterPro" id="IPR011060">
    <property type="entry name" value="RibuloseP-bd_barrel"/>
</dbReference>
<dbReference type="InterPro" id="IPR001240">
    <property type="entry name" value="PRAI_dom"/>
</dbReference>
<dbReference type="Proteomes" id="UP000033048">
    <property type="component" value="Chromosome"/>
</dbReference>
<keyword evidence="5 8" id="KW-0822">Tryptophan biosynthesis</keyword>
<name>A0A0E3SR17_METMT</name>
<proteinExistence type="inferred from homology"/>
<evidence type="ECO:0000256" key="2">
    <source>
        <dbReference type="ARBA" id="ARBA00004664"/>
    </source>
</evidence>
<dbReference type="EC" id="5.3.1.24" evidence="8"/>
<comment type="catalytic activity">
    <reaction evidence="1 8">
        <text>N-(5-phospho-beta-D-ribosyl)anthranilate = 1-(2-carboxyphenylamino)-1-deoxy-D-ribulose 5-phosphate</text>
        <dbReference type="Rhea" id="RHEA:21540"/>
        <dbReference type="ChEBI" id="CHEBI:18277"/>
        <dbReference type="ChEBI" id="CHEBI:58613"/>
        <dbReference type="EC" id="5.3.1.24"/>
    </reaction>
</comment>
<evidence type="ECO:0000313" key="11">
    <source>
        <dbReference type="Proteomes" id="UP000033048"/>
    </source>
</evidence>
<dbReference type="Gene3D" id="3.20.20.70">
    <property type="entry name" value="Aldolase class I"/>
    <property type="match status" value="1"/>
</dbReference>
<dbReference type="OrthoDB" id="27513at2157"/>
<evidence type="ECO:0000259" key="9">
    <source>
        <dbReference type="Pfam" id="PF00697"/>
    </source>
</evidence>
<dbReference type="KEGG" id="mmet:MCMEM_0509"/>
<protein>
    <recommendedName>
        <fullName evidence="8">N-(5'-phosphoribosyl)anthranilate isomerase</fullName>
        <shortName evidence="8">PRAI</shortName>
        <ecNumber evidence="8">5.3.1.24</ecNumber>
    </recommendedName>
</protein>
<dbReference type="SUPFAM" id="SSF51366">
    <property type="entry name" value="Ribulose-phoshate binding barrel"/>
    <property type="match status" value="1"/>
</dbReference>
<dbReference type="HAMAP" id="MF_00135">
    <property type="entry name" value="PRAI"/>
    <property type="match status" value="1"/>
</dbReference>
<dbReference type="RefSeq" id="WP_048204760.1">
    <property type="nucleotide sequence ID" value="NZ_CP009518.1"/>
</dbReference>
<evidence type="ECO:0000313" key="10">
    <source>
        <dbReference type="EMBL" id="AKB84562.1"/>
    </source>
</evidence>
<dbReference type="Pfam" id="PF00697">
    <property type="entry name" value="PRAI"/>
    <property type="match status" value="1"/>
</dbReference>
<evidence type="ECO:0000256" key="8">
    <source>
        <dbReference type="HAMAP-Rule" id="MF_00135"/>
    </source>
</evidence>
<dbReference type="GO" id="GO:0000162">
    <property type="term" value="P:L-tryptophan biosynthetic process"/>
    <property type="evidence" value="ECO:0007669"/>
    <property type="project" value="UniProtKB-UniRule"/>
</dbReference>
<dbReference type="InterPro" id="IPR013785">
    <property type="entry name" value="Aldolase_TIM"/>
</dbReference>
<dbReference type="PATRIC" id="fig|1434104.5.peg.554"/>
<comment type="similarity">
    <text evidence="3 8">Belongs to the TrpF family.</text>
</comment>
<dbReference type="HOGENOM" id="CLU_076364_2_1_2"/>
<keyword evidence="11" id="KW-1185">Reference proteome</keyword>
<evidence type="ECO:0000256" key="4">
    <source>
        <dbReference type="ARBA" id="ARBA00022605"/>
    </source>
</evidence>
<evidence type="ECO:0000256" key="3">
    <source>
        <dbReference type="ARBA" id="ARBA00007571"/>
    </source>
</evidence>